<feature type="chain" id="PRO_5046865741" evidence="1">
    <location>
        <begin position="26"/>
        <end position="458"/>
    </location>
</feature>
<gene>
    <name evidence="2" type="ORF">R7226_30790</name>
</gene>
<proteinExistence type="predicted"/>
<reference evidence="3" key="1">
    <citation type="submission" date="2023-07" db="EMBL/GenBank/DDBJ databases">
        <title>Conexibacter stalactiti sp. nov., isolated from stalactites in a lava cave and emended description of the genus Conexibacter.</title>
        <authorList>
            <person name="Lee S.D."/>
        </authorList>
    </citation>
    <scope>NUCLEOTIDE SEQUENCE [LARGE SCALE GENOMIC DNA]</scope>
    <source>
        <strain evidence="3">KCTC 39840</strain>
    </source>
</reference>
<evidence type="ECO:0000313" key="3">
    <source>
        <dbReference type="Proteomes" id="UP001284601"/>
    </source>
</evidence>
<protein>
    <submittedName>
        <fullName evidence="2">Choice-of-anchor M domain-containing protein</fullName>
    </submittedName>
</protein>
<dbReference type="NCBIfam" id="TIGR03769">
    <property type="entry name" value="P_ac_wall_RPT"/>
    <property type="match status" value="1"/>
</dbReference>
<evidence type="ECO:0000313" key="2">
    <source>
        <dbReference type="EMBL" id="MDW5598786.1"/>
    </source>
</evidence>
<accession>A0ABU4HZM3</accession>
<comment type="caution">
    <text evidence="2">The sequence shown here is derived from an EMBL/GenBank/DDBJ whole genome shotgun (WGS) entry which is preliminary data.</text>
</comment>
<dbReference type="EMBL" id="JAWSTH010000181">
    <property type="protein sequence ID" value="MDW5598786.1"/>
    <property type="molecule type" value="Genomic_DNA"/>
</dbReference>
<keyword evidence="1" id="KW-0732">Signal</keyword>
<sequence length="458" mass="48079">MKLRALLIGLVAVLAAALAPALAGAALPTQERHVLSVGHVDAIAPEWAGGRLSVRLHDDSGEAGEVERDPGDVLLHAKPESEVQIPDGLDPAFYAVWGEPGATRWLLPQTQNPDLVWAGWSSESIPAGVFEGDTLTWRLISVSGPGWLKIFNDSPFGLPQMKLDGSQALPVSTQMGVATHAHFNWLFSAKGLYRIRFEVSGTPLGGSAVSSGSVEYRVFVGDLADLPDDPAAPELAIAGLRDPYAPGERVELTAVQTPQTDLDHYHWFSRCGSATEFTEVGGGGAHAFDATLEHDGCDYRVTLYGDSHAALATSPAVTLHVAAPPVVTPPVVEPPVVVPPVLVPPVTVPPAVPPGTDAPQAASPGRRAAATALALRTVSAKGRQLSVAVRLGSRARVTVRVLRGTRVVSRGSAGVVKAGSRTLRVRLGKRLGAGRYRVVVTARTGGRTVTRTVSLRIG</sequence>
<dbReference type="RefSeq" id="WP_318601372.1">
    <property type="nucleotide sequence ID" value="NZ_JAWSTH010000181.1"/>
</dbReference>
<dbReference type="NCBIfam" id="NF038134">
    <property type="entry name" value="choice_anch_M"/>
    <property type="match status" value="1"/>
</dbReference>
<dbReference type="Proteomes" id="UP001284601">
    <property type="component" value="Unassembled WGS sequence"/>
</dbReference>
<dbReference type="InterPro" id="IPR022435">
    <property type="entry name" value="Surface-anchored_actinobac"/>
</dbReference>
<feature type="signal peptide" evidence="1">
    <location>
        <begin position="1"/>
        <end position="25"/>
    </location>
</feature>
<name>A0ABU4HZM3_9ACTN</name>
<evidence type="ECO:0000256" key="1">
    <source>
        <dbReference type="SAM" id="SignalP"/>
    </source>
</evidence>
<keyword evidence="3" id="KW-1185">Reference proteome</keyword>
<organism evidence="2 3">
    <name type="scientific">Conexibacter stalactiti</name>
    <dbReference type="NCBI Taxonomy" id="1940611"/>
    <lineage>
        <taxon>Bacteria</taxon>
        <taxon>Bacillati</taxon>
        <taxon>Actinomycetota</taxon>
        <taxon>Thermoleophilia</taxon>
        <taxon>Solirubrobacterales</taxon>
        <taxon>Conexibacteraceae</taxon>
        <taxon>Conexibacter</taxon>
    </lineage>
</organism>